<accession>A0A1H1WG81</accession>
<keyword evidence="2" id="KW-0732">Signal</keyword>
<evidence type="ECO:0000259" key="3">
    <source>
        <dbReference type="PROSITE" id="PS51208"/>
    </source>
</evidence>
<dbReference type="AlphaFoldDB" id="A0A1H1WG81"/>
<feature type="region of interest" description="Disordered" evidence="1">
    <location>
        <begin position="301"/>
        <end position="346"/>
    </location>
</feature>
<dbReference type="STRING" id="1148509.SAMN05216222_2705"/>
<dbReference type="InterPro" id="IPR006315">
    <property type="entry name" value="OM_autotransptr_brl_dom"/>
</dbReference>
<feature type="signal peptide" evidence="2">
    <location>
        <begin position="1"/>
        <end position="28"/>
    </location>
</feature>
<gene>
    <name evidence="4" type="ORF">SAMN05216222_2705</name>
</gene>
<name>A0A1H1WG81_9PSED</name>
<sequence>MSIRHTFRPHCMALAISIALGHAGSAHAQEPAPSLPLPAAHLTSIETFINRPETFKTEVTARASGPDGIALKLGDDDDLVMVSRRGRFNGIVDGGGGLNILQLDTLNGGALGESKNFNQLFIKRGFWTRTGENDFHEGAMVADKATLTNLGRIGGQVSVEKGATFRGKGSVHHLQVAGRLEVNALHGAPHVRGNLELQDTAELAYEVNADGHSQTIQVDGGAQLGNATLKVVAVTGEYPLSSQYVVMTANKVDGVFGKLISDLAFFTPAATYDAKSVGLTFTRNDVPLEKLAFDENGRALGKSVSEEQVSPPPETTTEATNETPIHVPSTPASETSLVESTLPPMPEPLEVASTPKLVIEMPDPASAEASVSETDLSAPIQNVVEAPETSIAQVIEPPPPEAAILQGSSPATQPAAAPAKPDLPTNAAIAALLGSDKATAAIAIEQLAAGINANLANATLRSIDPVNASMLSAMRQMDRGNFNAQNSAPSLAAGDDADGRVWFQALGNGGTVDRGHVSSALQHSTKGLVLGADWALDEQWSLGVIGAKSQTRLDGSRLDGDLDSWHLGAYALRQSGPLAIRLGASHGKHAGSTKRQIAFNGFSDRPKGRYDANTQQAFAEFGYNLGNGMISAEPFANFGYQRYHRDSYTEKGGAAKLQVHGQTRDNFSNTFGLRLAQLNTLDNGMQVTPRFSAGWKHTYGDVDSKTRQRLVTGGKTYTVEGAALDRDSLMLDAGLDLAVSPRHTLGVGYNAELGNDSRSHGVMGQWRMAF</sequence>
<evidence type="ECO:0000256" key="2">
    <source>
        <dbReference type="SAM" id="SignalP"/>
    </source>
</evidence>
<feature type="compositionally biased region" description="Polar residues" evidence="1">
    <location>
        <begin position="330"/>
        <end position="339"/>
    </location>
</feature>
<dbReference type="SUPFAM" id="SSF103515">
    <property type="entry name" value="Autotransporter"/>
    <property type="match status" value="1"/>
</dbReference>
<dbReference type="Pfam" id="PF03797">
    <property type="entry name" value="Autotransporter"/>
    <property type="match status" value="1"/>
</dbReference>
<feature type="domain" description="Autotransporter" evidence="3">
    <location>
        <begin position="494"/>
        <end position="770"/>
    </location>
</feature>
<feature type="chain" id="PRO_5009264425" evidence="2">
    <location>
        <begin position="29"/>
        <end position="770"/>
    </location>
</feature>
<dbReference type="Proteomes" id="UP000198481">
    <property type="component" value="Chromosome I"/>
</dbReference>
<protein>
    <submittedName>
        <fullName evidence="4">Outer membrane autotransporter barrel domain-containing protein</fullName>
    </submittedName>
</protein>
<proteinExistence type="predicted"/>
<dbReference type="InterPro" id="IPR005546">
    <property type="entry name" value="Autotransporte_beta"/>
</dbReference>
<feature type="compositionally biased region" description="Low complexity" evidence="1">
    <location>
        <begin position="315"/>
        <end position="324"/>
    </location>
</feature>
<reference evidence="4 5" key="1">
    <citation type="submission" date="2016-10" db="EMBL/GenBank/DDBJ databases">
        <authorList>
            <person name="de Groot N.N."/>
        </authorList>
    </citation>
    <scope>NUCLEOTIDE SEQUENCE [LARGE SCALE GENOMIC DNA]</scope>
    <source>
        <strain evidence="4 5">LMG 26867</strain>
    </source>
</reference>
<organism evidence="4 5">
    <name type="scientific">Pseudomonas prosekii</name>
    <dbReference type="NCBI Taxonomy" id="1148509"/>
    <lineage>
        <taxon>Bacteria</taxon>
        <taxon>Pseudomonadati</taxon>
        <taxon>Pseudomonadota</taxon>
        <taxon>Gammaproteobacteria</taxon>
        <taxon>Pseudomonadales</taxon>
        <taxon>Pseudomonadaceae</taxon>
        <taxon>Pseudomonas</taxon>
    </lineage>
</organism>
<evidence type="ECO:0000256" key="1">
    <source>
        <dbReference type="SAM" id="MobiDB-lite"/>
    </source>
</evidence>
<dbReference type="InterPro" id="IPR036709">
    <property type="entry name" value="Autotransporte_beta_dom_sf"/>
</dbReference>
<dbReference type="PROSITE" id="PS51208">
    <property type="entry name" value="AUTOTRANSPORTER"/>
    <property type="match status" value="1"/>
</dbReference>
<dbReference type="SMART" id="SM00869">
    <property type="entry name" value="Autotransporter"/>
    <property type="match status" value="1"/>
</dbReference>
<dbReference type="Gene3D" id="2.40.128.130">
    <property type="entry name" value="Autotransporter beta-domain"/>
    <property type="match status" value="1"/>
</dbReference>
<evidence type="ECO:0000313" key="4">
    <source>
        <dbReference type="EMBL" id="SDS95179.1"/>
    </source>
</evidence>
<dbReference type="NCBIfam" id="TIGR01414">
    <property type="entry name" value="autotrans_barl"/>
    <property type="match status" value="1"/>
</dbReference>
<dbReference type="EMBL" id="LT629762">
    <property type="protein sequence ID" value="SDS95179.1"/>
    <property type="molecule type" value="Genomic_DNA"/>
</dbReference>
<dbReference type="GO" id="GO:0019867">
    <property type="term" value="C:outer membrane"/>
    <property type="evidence" value="ECO:0007669"/>
    <property type="project" value="InterPro"/>
</dbReference>
<evidence type="ECO:0000313" key="5">
    <source>
        <dbReference type="Proteomes" id="UP000198481"/>
    </source>
</evidence>